<evidence type="ECO:0000256" key="13">
    <source>
        <dbReference type="ARBA" id="ARBA00023136"/>
    </source>
</evidence>
<evidence type="ECO:0000256" key="9">
    <source>
        <dbReference type="ARBA" id="ARBA00022777"/>
    </source>
</evidence>
<dbReference type="PANTHER" id="PTHR43047:SF64">
    <property type="entry name" value="HISTIDINE KINASE CONTAINING CHEY-HOMOLOGOUS RECEIVER DOMAIN AND PAS DOMAIN-RELATED"/>
    <property type="match status" value="1"/>
</dbReference>
<name>A0ABY9YU47_9GAMM</name>
<dbReference type="CDD" id="cd17546">
    <property type="entry name" value="REC_hyHK_CKI1_RcsC-like"/>
    <property type="match status" value="1"/>
</dbReference>
<organism evidence="19 20">
    <name type="scientific">Stenotrophomonas oahuensis</name>
    <dbReference type="NCBI Taxonomy" id="3003271"/>
    <lineage>
        <taxon>Bacteria</taxon>
        <taxon>Pseudomonadati</taxon>
        <taxon>Pseudomonadota</taxon>
        <taxon>Gammaproteobacteria</taxon>
        <taxon>Lysobacterales</taxon>
        <taxon>Lysobacteraceae</taxon>
        <taxon>Stenotrophomonas</taxon>
    </lineage>
</organism>
<evidence type="ECO:0000256" key="1">
    <source>
        <dbReference type="ARBA" id="ARBA00000085"/>
    </source>
</evidence>
<dbReference type="InterPro" id="IPR004358">
    <property type="entry name" value="Sig_transdc_His_kin-like_C"/>
</dbReference>
<dbReference type="SMART" id="SM00387">
    <property type="entry name" value="HATPase_c"/>
    <property type="match status" value="1"/>
</dbReference>
<dbReference type="PROSITE" id="PS50110">
    <property type="entry name" value="RESPONSE_REGULATORY"/>
    <property type="match status" value="1"/>
</dbReference>
<evidence type="ECO:0000256" key="10">
    <source>
        <dbReference type="ARBA" id="ARBA00022840"/>
    </source>
</evidence>
<dbReference type="InterPro" id="IPR036641">
    <property type="entry name" value="HPT_dom_sf"/>
</dbReference>
<keyword evidence="11" id="KW-1133">Transmembrane helix</keyword>
<keyword evidence="10" id="KW-0067">ATP-binding</keyword>
<feature type="modified residue" description="4-aspartylphosphate" evidence="15">
    <location>
        <position position="873"/>
    </location>
</feature>
<evidence type="ECO:0000256" key="3">
    <source>
        <dbReference type="ARBA" id="ARBA00012438"/>
    </source>
</evidence>
<feature type="domain" description="Response regulatory" evidence="17">
    <location>
        <begin position="824"/>
        <end position="938"/>
    </location>
</feature>
<comment type="catalytic activity">
    <reaction evidence="1">
        <text>ATP + protein L-histidine = ADP + protein N-phospho-L-histidine.</text>
        <dbReference type="EC" id="2.7.13.3"/>
    </reaction>
</comment>
<evidence type="ECO:0000313" key="20">
    <source>
        <dbReference type="Proteomes" id="UP001302072"/>
    </source>
</evidence>
<keyword evidence="4" id="KW-1003">Cell membrane</keyword>
<evidence type="ECO:0000313" key="19">
    <source>
        <dbReference type="EMBL" id="WNH54217.1"/>
    </source>
</evidence>
<dbReference type="InterPro" id="IPR003661">
    <property type="entry name" value="HisK_dim/P_dom"/>
</dbReference>
<dbReference type="SUPFAM" id="SSF55785">
    <property type="entry name" value="PYP-like sensor domain (PAS domain)"/>
    <property type="match status" value="1"/>
</dbReference>
<dbReference type="EC" id="2.7.13.3" evidence="3"/>
<dbReference type="SUPFAM" id="SSF52172">
    <property type="entry name" value="CheY-like"/>
    <property type="match status" value="1"/>
</dbReference>
<keyword evidence="13" id="KW-0472">Membrane</keyword>
<evidence type="ECO:0000256" key="8">
    <source>
        <dbReference type="ARBA" id="ARBA00022692"/>
    </source>
</evidence>
<proteinExistence type="predicted"/>
<keyword evidence="7" id="KW-0808">Transferase</keyword>
<dbReference type="Pfam" id="PF01627">
    <property type="entry name" value="Hpt"/>
    <property type="match status" value="1"/>
</dbReference>
<dbReference type="InterPro" id="IPR035965">
    <property type="entry name" value="PAS-like_dom_sf"/>
</dbReference>
<dbReference type="SUPFAM" id="SSF55874">
    <property type="entry name" value="ATPase domain of HSP90 chaperone/DNA topoisomerase II/histidine kinase"/>
    <property type="match status" value="1"/>
</dbReference>
<dbReference type="SUPFAM" id="SSF47226">
    <property type="entry name" value="Histidine-containing phosphotransfer domain, HPT domain"/>
    <property type="match status" value="1"/>
</dbReference>
<keyword evidence="6 15" id="KW-0597">Phosphoprotein</keyword>
<dbReference type="Gene3D" id="1.10.287.130">
    <property type="match status" value="1"/>
</dbReference>
<dbReference type="PROSITE" id="PS50894">
    <property type="entry name" value="HPT"/>
    <property type="match status" value="1"/>
</dbReference>
<dbReference type="Proteomes" id="UP001302072">
    <property type="component" value="Chromosome"/>
</dbReference>
<evidence type="ECO:0000256" key="5">
    <source>
        <dbReference type="ARBA" id="ARBA00022519"/>
    </source>
</evidence>
<dbReference type="CDD" id="cd00082">
    <property type="entry name" value="HisKA"/>
    <property type="match status" value="1"/>
</dbReference>
<dbReference type="Gene3D" id="3.30.565.10">
    <property type="entry name" value="Histidine kinase-like ATPase, C-terminal domain"/>
    <property type="match status" value="1"/>
</dbReference>
<accession>A0ABY9YU47</accession>
<evidence type="ECO:0000256" key="12">
    <source>
        <dbReference type="ARBA" id="ARBA00023012"/>
    </source>
</evidence>
<evidence type="ECO:0000256" key="2">
    <source>
        <dbReference type="ARBA" id="ARBA00004429"/>
    </source>
</evidence>
<evidence type="ECO:0000259" key="16">
    <source>
        <dbReference type="PROSITE" id="PS50109"/>
    </source>
</evidence>
<dbReference type="InterPro" id="IPR001789">
    <property type="entry name" value="Sig_transdc_resp-reg_receiver"/>
</dbReference>
<dbReference type="Pfam" id="PF02518">
    <property type="entry name" value="HATPase_c"/>
    <property type="match status" value="1"/>
</dbReference>
<dbReference type="SUPFAM" id="SSF47384">
    <property type="entry name" value="Homodimeric domain of signal transducing histidine kinase"/>
    <property type="match status" value="1"/>
</dbReference>
<evidence type="ECO:0000256" key="11">
    <source>
        <dbReference type="ARBA" id="ARBA00022989"/>
    </source>
</evidence>
<dbReference type="Pfam" id="PF00512">
    <property type="entry name" value="HisKA"/>
    <property type="match status" value="1"/>
</dbReference>
<evidence type="ECO:0000256" key="15">
    <source>
        <dbReference type="PROSITE-ProRule" id="PRU00169"/>
    </source>
</evidence>
<dbReference type="InterPro" id="IPR011006">
    <property type="entry name" value="CheY-like_superfamily"/>
</dbReference>
<dbReference type="InterPro" id="IPR036890">
    <property type="entry name" value="HATPase_C_sf"/>
</dbReference>
<dbReference type="Gene3D" id="3.30.450.20">
    <property type="entry name" value="PAS domain"/>
    <property type="match status" value="1"/>
</dbReference>
<evidence type="ECO:0000256" key="14">
    <source>
        <dbReference type="PROSITE-ProRule" id="PRU00110"/>
    </source>
</evidence>
<evidence type="ECO:0000256" key="7">
    <source>
        <dbReference type="ARBA" id="ARBA00022679"/>
    </source>
</evidence>
<keyword evidence="5" id="KW-0997">Cell inner membrane</keyword>
<dbReference type="InterPro" id="IPR003594">
    <property type="entry name" value="HATPase_dom"/>
</dbReference>
<comment type="subcellular location">
    <subcellularLocation>
        <location evidence="2">Cell inner membrane</location>
        <topology evidence="2">Multi-pass membrane protein</topology>
    </subcellularLocation>
</comment>
<dbReference type="Gene3D" id="3.40.50.2300">
    <property type="match status" value="1"/>
</dbReference>
<dbReference type="SMART" id="SM00448">
    <property type="entry name" value="REC"/>
    <property type="match status" value="1"/>
</dbReference>
<dbReference type="Pfam" id="PF00072">
    <property type="entry name" value="Response_reg"/>
    <property type="match status" value="1"/>
</dbReference>
<dbReference type="EMBL" id="CP115541">
    <property type="protein sequence ID" value="WNH54217.1"/>
    <property type="molecule type" value="Genomic_DNA"/>
</dbReference>
<keyword evidence="20" id="KW-1185">Reference proteome</keyword>
<feature type="modified residue" description="Phosphohistidine" evidence="14">
    <location>
        <position position="994"/>
    </location>
</feature>
<feature type="domain" description="Histidine kinase" evidence="16">
    <location>
        <begin position="473"/>
        <end position="693"/>
    </location>
</feature>
<dbReference type="InterPro" id="IPR008207">
    <property type="entry name" value="Sig_transdc_His_kin_Hpt_dom"/>
</dbReference>
<evidence type="ECO:0000256" key="4">
    <source>
        <dbReference type="ARBA" id="ARBA00022475"/>
    </source>
</evidence>
<evidence type="ECO:0000259" key="17">
    <source>
        <dbReference type="PROSITE" id="PS50110"/>
    </source>
</evidence>
<gene>
    <name evidence="19" type="ORF">PDM29_08065</name>
</gene>
<feature type="domain" description="HPt" evidence="18">
    <location>
        <begin position="955"/>
        <end position="1049"/>
    </location>
</feature>
<evidence type="ECO:0000259" key="18">
    <source>
        <dbReference type="PROSITE" id="PS50894"/>
    </source>
</evidence>
<dbReference type="PANTHER" id="PTHR43047">
    <property type="entry name" value="TWO-COMPONENT HISTIDINE PROTEIN KINASE"/>
    <property type="match status" value="1"/>
</dbReference>
<dbReference type="PROSITE" id="PS50109">
    <property type="entry name" value="HIS_KIN"/>
    <property type="match status" value="1"/>
</dbReference>
<sequence length="1058" mass="114968">MPEAAPFRQLARRSLRVHALLIGVIALATLQAGLLLSTATQLLHSEQDKIEFHFRRLGGALQEHERFLRGWRVQDPNHPLQPGGPPVKGPVTYLPFAQLGVDPALHDSATLLGRRFTGFYSAFWAESRFPSPRCLLINTAGTAGILVPSTADDIGSARPPLPILQATLGYIKQLAPSASAQRGDVRWTGRELGPGNPRLISIARAPQDAAAWGGEEGSANAPAVACLLDVSRLDDHRQVLGESIYDQLSIIAPDGMQVYGPAVTATRQAGREYTLRGLVYRMRTDAGWQVVYHVRWGRILSHPRGPLIGSVVLALLLAGGGTLLLRSYRRSVLQPLRANHERLLESEAFSRTVLDNAPIGLCLLRRRDGEVMLDNAPARTWLGNSHEAPGWHSEWRAAAQTSLSTDHPDGQTFTTPGGRHLLVTATPARYRGEPVVLCLFVDLTAQHEAEQVLQQARVAADQANRAKSQFLATISHEIRTPLYGVLGTLELLGLTPLVPRQQEYLSTIQRSSATLMELISDILDVSKAEAGQLTLEPVVFNPATLTEDVLRSYAAAATRKHLQLYACIETSTDIKVVGDAARIRQVLNNLLSNAVKFTDAGRIVVRLTTLQQPGEPPRLHWQVADTGIGIAQEHHERLFEAFYQANPGTDALRGTGLGLAISAHLVGLMAGQLRVVSESGLGSSFSFALPLMHSRDAADPHPRFDSPQTLYVRSSARELAESLCGRLRQRGAHAVLFNVDNAESFDTHTPLLDIVLDEPVPEWAGPHVVAVTDGGDRTEFNQGRWIVGMHRLDAMVDALLQASGHGKLPNAVLPEPALRPLGLHVLIAEDNPINQTILREQLEQLGCHAVVAGDGDEALGYWDQRRFDAVLTDVNMPHMDGYALARALRGRGAQVPIIGATANAAPEERERCRVAGMNSCLVKPISLHALYLQLSPLAASVALDSSPGSDNAVCTLAVPAHLRSLFLTTMRDDLHALERATLEADTVQMRQMLHRIGGALVTVSAQRLVDQVTDIEVAIDAGAPVDQVVFATATFHHQLERALSQLEQHPPDDKLALS</sequence>
<keyword evidence="12" id="KW-0902">Two-component regulatory system</keyword>
<dbReference type="InterPro" id="IPR036097">
    <property type="entry name" value="HisK_dim/P_sf"/>
</dbReference>
<keyword evidence="8" id="KW-0812">Transmembrane</keyword>
<keyword evidence="9" id="KW-0418">Kinase</keyword>
<dbReference type="PRINTS" id="PR00344">
    <property type="entry name" value="BCTRLSENSOR"/>
</dbReference>
<keyword evidence="10" id="KW-0547">Nucleotide-binding</keyword>
<dbReference type="RefSeq" id="WP_311193329.1">
    <property type="nucleotide sequence ID" value="NZ_CP115541.1"/>
</dbReference>
<reference evidence="19 20" key="1">
    <citation type="submission" date="2022-12" db="EMBL/GenBank/DDBJ databases">
        <title>Two new species, Stenotrophomonas aracearum and Stenotrophomonas oahuensis, isolated from Anthurium (Araceae family) in Hawaii.</title>
        <authorList>
            <person name="Chunag S.C."/>
            <person name="Dobhal S."/>
            <person name="Alvarez A."/>
            <person name="Arif M."/>
        </authorList>
    </citation>
    <scope>NUCLEOTIDE SEQUENCE [LARGE SCALE GENOMIC DNA]</scope>
    <source>
        <strain evidence="19 20">A5586</strain>
    </source>
</reference>
<dbReference type="CDD" id="cd16922">
    <property type="entry name" value="HATPase_EvgS-ArcB-TorS-like"/>
    <property type="match status" value="1"/>
</dbReference>
<protein>
    <recommendedName>
        <fullName evidence="3">histidine kinase</fullName>
        <ecNumber evidence="3">2.7.13.3</ecNumber>
    </recommendedName>
</protein>
<dbReference type="Gene3D" id="1.20.120.160">
    <property type="entry name" value="HPT domain"/>
    <property type="match status" value="1"/>
</dbReference>
<evidence type="ECO:0000256" key="6">
    <source>
        <dbReference type="ARBA" id="ARBA00022553"/>
    </source>
</evidence>
<dbReference type="InterPro" id="IPR005467">
    <property type="entry name" value="His_kinase_dom"/>
</dbReference>
<dbReference type="SMART" id="SM00388">
    <property type="entry name" value="HisKA"/>
    <property type="match status" value="1"/>
</dbReference>